<evidence type="ECO:0000313" key="3">
    <source>
        <dbReference type="EMBL" id="ATQ75079.1"/>
    </source>
</evidence>
<dbReference type="InterPro" id="IPR046461">
    <property type="entry name" value="TerL_ATPase"/>
</dbReference>
<evidence type="ECO:0000313" key="4">
    <source>
        <dbReference type="Proteomes" id="UP000229897"/>
    </source>
</evidence>
<dbReference type="Gene3D" id="3.40.50.300">
    <property type="entry name" value="P-loop containing nucleotide triphosphate hydrolases"/>
    <property type="match status" value="1"/>
</dbReference>
<dbReference type="Pfam" id="PF03354">
    <property type="entry name" value="TerL_ATPase"/>
    <property type="match status" value="1"/>
</dbReference>
<dbReference type="OrthoDB" id="9760250at2"/>
<reference evidence="3" key="1">
    <citation type="submission" date="2017-10" db="EMBL/GenBank/DDBJ databases">
        <title>Massilia psychrophilum sp. nov., a novel purple-pigmented bacterium isolated from Tianshan glacier, Xinjiang Municipality, China.</title>
        <authorList>
            <person name="Wang H."/>
        </authorList>
    </citation>
    <scope>NUCLEOTIDE SEQUENCE [LARGE SCALE GENOMIC DNA]</scope>
    <source>
        <strain evidence="3">B2</strain>
    </source>
</reference>
<dbReference type="Gene3D" id="3.30.420.240">
    <property type="match status" value="1"/>
</dbReference>
<feature type="domain" description="Terminase large subunit-like ATPase" evidence="1">
    <location>
        <begin position="90"/>
        <end position="260"/>
    </location>
</feature>
<dbReference type="AlphaFoldDB" id="A0A2D2DJC8"/>
<dbReference type="PANTHER" id="PTHR41287:SF1">
    <property type="entry name" value="PROTEIN YMFN"/>
    <property type="match status" value="1"/>
</dbReference>
<protein>
    <submittedName>
        <fullName evidence="3">Terminase</fullName>
    </submittedName>
</protein>
<dbReference type="InterPro" id="IPR005021">
    <property type="entry name" value="Terminase_largesu-like"/>
</dbReference>
<organism evidence="3 4">
    <name type="scientific">Massilia violaceinigra</name>
    <dbReference type="NCBI Taxonomy" id="2045208"/>
    <lineage>
        <taxon>Bacteria</taxon>
        <taxon>Pseudomonadati</taxon>
        <taxon>Pseudomonadota</taxon>
        <taxon>Betaproteobacteria</taxon>
        <taxon>Burkholderiales</taxon>
        <taxon>Oxalobacteraceae</taxon>
        <taxon>Telluria group</taxon>
        <taxon>Massilia</taxon>
    </lineage>
</organism>
<keyword evidence="4" id="KW-1185">Reference proteome</keyword>
<name>A0A2D2DJC8_9BURK</name>
<feature type="domain" description="Terminase large subunit-like endonuclease" evidence="2">
    <location>
        <begin position="291"/>
        <end position="557"/>
    </location>
</feature>
<dbReference type="Proteomes" id="UP000229897">
    <property type="component" value="Chromosome"/>
</dbReference>
<dbReference type="RefSeq" id="WP_099875049.1">
    <property type="nucleotide sequence ID" value="NZ_CP024608.1"/>
</dbReference>
<sequence>MASEQRDYIAIAIEYAEAAVADTDRKRFGKWVRLAAKRFLDDLKSAKKKGNGFTFDSWHAVDACDFIEKLPHVEGTWDTENVVMHPSHILFVVNLFGFRNQDGTRRFTTALFAVARKNAKSFLCSAILLYCFCCENENGPQVISAATTGSQARIVFNVAKRIVEKLADLREAFTLEPFANAIARYEVGGTFKPINAKASTQDGLNPSHCGIDEIHAHKNHDLLNVLKSAAGARRNPLFLYTTTEGYESPGPWAEIRHFAKQLLEGIVEADHFLAIYFAVDDEDKGEGTPADDDFDESKWIKANPLMEVNPLLMKEIRKEAVEAKSMPGRHAEFKIKRLNRPSAAAGGWVNLVKWKACTGAVDLEWLRQYPCWGGLDLASTRDLTSFRLVWNVEGVLYTHGWRFVPAAAVHGRTERGLVPYQAWVQAGILIESGGEVTDYDAVEECILAATARFNVQMIGFDSWNAKQLVQKLQAAEVPLQEFIQGGKSYHPAMQALEVAYVEGNLAHGNDPVLNWCASNLIARTDQNMNTAPDKKKAPEKIDDIVALLMAIGVMQTAEPQKGGSLDDYLSDQ</sequence>
<accession>A0A2D2DJC8</accession>
<dbReference type="EMBL" id="CP024608">
    <property type="protein sequence ID" value="ATQ75079.1"/>
    <property type="molecule type" value="Genomic_DNA"/>
</dbReference>
<evidence type="ECO:0000259" key="1">
    <source>
        <dbReference type="Pfam" id="PF03354"/>
    </source>
</evidence>
<dbReference type="InterPro" id="IPR046462">
    <property type="entry name" value="TerL_nuclease"/>
</dbReference>
<gene>
    <name evidence="3" type="ORF">CR152_11515</name>
</gene>
<evidence type="ECO:0000259" key="2">
    <source>
        <dbReference type="Pfam" id="PF20441"/>
    </source>
</evidence>
<dbReference type="Pfam" id="PF20441">
    <property type="entry name" value="TerL_nuclease"/>
    <property type="match status" value="1"/>
</dbReference>
<proteinExistence type="predicted"/>
<dbReference type="GO" id="GO:0004519">
    <property type="term" value="F:endonuclease activity"/>
    <property type="evidence" value="ECO:0007669"/>
    <property type="project" value="InterPro"/>
</dbReference>
<dbReference type="PANTHER" id="PTHR41287">
    <property type="match status" value="1"/>
</dbReference>
<dbReference type="InterPro" id="IPR027417">
    <property type="entry name" value="P-loop_NTPase"/>
</dbReference>
<dbReference type="KEGG" id="mass:CR152_11515"/>